<organism evidence="3 4">
    <name type="scientific">Litoribacter ruber</name>
    <dbReference type="NCBI Taxonomy" id="702568"/>
    <lineage>
        <taxon>Bacteria</taxon>
        <taxon>Pseudomonadati</taxon>
        <taxon>Bacteroidota</taxon>
        <taxon>Cytophagia</taxon>
        <taxon>Cytophagales</taxon>
        <taxon>Cyclobacteriaceae</taxon>
        <taxon>Litoribacter</taxon>
    </lineage>
</organism>
<gene>
    <name evidence="3" type="ORF">KI659_06945</name>
</gene>
<comment type="caution">
    <text evidence="3">The sequence shown here is derived from an EMBL/GenBank/DDBJ whole genome shotgun (WGS) entry which is preliminary data.</text>
</comment>
<evidence type="ECO:0000256" key="1">
    <source>
        <dbReference type="SAM" id="Phobius"/>
    </source>
</evidence>
<feature type="transmembrane region" description="Helical" evidence="1">
    <location>
        <begin position="33"/>
        <end position="50"/>
    </location>
</feature>
<keyword evidence="4" id="KW-1185">Reference proteome</keyword>
<proteinExistence type="predicted"/>
<evidence type="ECO:0000259" key="2">
    <source>
        <dbReference type="Pfam" id="PF06713"/>
    </source>
</evidence>
<accession>A0AAP2CHK7</accession>
<keyword evidence="1" id="KW-1133">Transmembrane helix</keyword>
<reference evidence="3 4" key="1">
    <citation type="submission" date="2021-05" db="EMBL/GenBank/DDBJ databases">
        <authorList>
            <person name="Zhang Z.D."/>
            <person name="Osman G."/>
        </authorList>
    </citation>
    <scope>NUCLEOTIDE SEQUENCE [LARGE SCALE GENOMIC DNA]</scope>
    <source>
        <strain evidence="3 4">KCTC 32217</strain>
    </source>
</reference>
<dbReference type="Pfam" id="PF06713">
    <property type="entry name" value="bPH_4"/>
    <property type="match status" value="1"/>
</dbReference>
<dbReference type="Proteomes" id="UP001319104">
    <property type="component" value="Unassembled WGS sequence"/>
</dbReference>
<evidence type="ECO:0000313" key="4">
    <source>
        <dbReference type="Proteomes" id="UP001319104"/>
    </source>
</evidence>
<dbReference type="EMBL" id="JAHCMY010000002">
    <property type="protein sequence ID" value="MBS9523754.1"/>
    <property type="molecule type" value="Genomic_DNA"/>
</dbReference>
<dbReference type="InterPro" id="IPR009589">
    <property type="entry name" value="PH_YyaB-like"/>
</dbReference>
<name>A0AAP2CHK7_9BACT</name>
<keyword evidence="1" id="KW-0472">Membrane</keyword>
<evidence type="ECO:0000313" key="3">
    <source>
        <dbReference type="EMBL" id="MBS9523754.1"/>
    </source>
</evidence>
<dbReference type="AlphaFoldDB" id="A0AAP2CHK7"/>
<sequence length="107" mass="12196">MDKIFPSKRSVTLLLVLLGLFLPIVVIGFLRPFILIGLFLSLAGLFWIYLDTHYKLTDNVLFYKSAFFKGEIPIGEIREVVKGRTRYFGNMAGMGPEGLIIKYCFRG</sequence>
<dbReference type="GO" id="GO:0030153">
    <property type="term" value="P:bacteriocin immunity"/>
    <property type="evidence" value="ECO:0007669"/>
    <property type="project" value="InterPro"/>
</dbReference>
<feature type="domain" description="Uncharacterized protein YyaB-like PH" evidence="2">
    <location>
        <begin position="52"/>
        <end position="103"/>
    </location>
</feature>
<keyword evidence="1" id="KW-0812">Transmembrane</keyword>
<dbReference type="RefSeq" id="WP_213944629.1">
    <property type="nucleotide sequence ID" value="NZ_JAHCMY010000002.1"/>
</dbReference>
<protein>
    <submittedName>
        <fullName evidence="3">PH domain-containing protein</fullName>
    </submittedName>
</protein>